<accession>A0A8X6MNS4</accession>
<dbReference type="Proteomes" id="UP000887013">
    <property type="component" value="Unassembled WGS sequence"/>
</dbReference>
<gene>
    <name evidence="1" type="primary">NCL1_37627</name>
    <name evidence="1" type="ORF">NPIL_511201</name>
</gene>
<name>A0A8X6MNS4_NEPPI</name>
<dbReference type="AlphaFoldDB" id="A0A8X6MNS4"/>
<dbReference type="InterPro" id="IPR043070">
    <property type="entry name" value="Spidroin_repeat"/>
</dbReference>
<dbReference type="EMBL" id="BMAW01000669">
    <property type="protein sequence ID" value="GFS70193.1"/>
    <property type="molecule type" value="Genomic_DNA"/>
</dbReference>
<evidence type="ECO:0000313" key="2">
    <source>
        <dbReference type="Proteomes" id="UP000887013"/>
    </source>
</evidence>
<evidence type="ECO:0000313" key="1">
    <source>
        <dbReference type="EMBL" id="GFS70193.1"/>
    </source>
</evidence>
<keyword evidence="2" id="KW-1185">Reference proteome</keyword>
<reference evidence="1" key="1">
    <citation type="submission" date="2020-08" db="EMBL/GenBank/DDBJ databases">
        <title>Multicomponent nature underlies the extraordinary mechanical properties of spider dragline silk.</title>
        <authorList>
            <person name="Kono N."/>
            <person name="Nakamura H."/>
            <person name="Mori M."/>
            <person name="Yoshida Y."/>
            <person name="Ohtoshi R."/>
            <person name="Malay A.D."/>
            <person name="Moran D.A.P."/>
            <person name="Tomita M."/>
            <person name="Numata K."/>
            <person name="Arakawa K."/>
        </authorList>
    </citation>
    <scope>NUCLEOTIDE SEQUENCE</scope>
</reference>
<sequence>MYFFSNVLAFLRFSTDFRVTAGAFSEAFSGGFVGPPGGIFSRASFVIPGFRPPSARYPNNATAAVVEPEVAAFVTALTRDIKSSKILSQLFDFRDTTGLEFAQFTYEFYLYWLRRWKTDDPEIAAEFASRPIAQNFPNLPLDPMIRTHGNVYGRFLYTEEILNQSNAQKLASILSKSLMESAKRNWNTRTDSKYLAIGLGCINFLSSAVRMTPAKGWKLAIIFGDSFLMEDILFGPGDFYIQLGI</sequence>
<dbReference type="Gene3D" id="1.10.274.60">
    <property type="entry name" value="Spidroin, repetitive domain"/>
    <property type="match status" value="1"/>
</dbReference>
<dbReference type="OrthoDB" id="6473124at2759"/>
<comment type="caution">
    <text evidence="1">The sequence shown here is derived from an EMBL/GenBank/DDBJ whole genome shotgun (WGS) entry which is preliminary data.</text>
</comment>
<protein>
    <submittedName>
        <fullName evidence="1">Uncharacterized protein</fullName>
    </submittedName>
</protein>
<proteinExistence type="predicted"/>
<organism evidence="1 2">
    <name type="scientific">Nephila pilipes</name>
    <name type="common">Giant wood spider</name>
    <name type="synonym">Nephila maculata</name>
    <dbReference type="NCBI Taxonomy" id="299642"/>
    <lineage>
        <taxon>Eukaryota</taxon>
        <taxon>Metazoa</taxon>
        <taxon>Ecdysozoa</taxon>
        <taxon>Arthropoda</taxon>
        <taxon>Chelicerata</taxon>
        <taxon>Arachnida</taxon>
        <taxon>Araneae</taxon>
        <taxon>Araneomorphae</taxon>
        <taxon>Entelegynae</taxon>
        <taxon>Araneoidea</taxon>
        <taxon>Nephilidae</taxon>
        <taxon>Nephila</taxon>
    </lineage>
</organism>